<sequence>MTKFRSDEFSRETHLVDSLLEVVKTYNIIERHLALFEGSVRPAIEAQDLGLLPVPLGRHTPPSEDRLVVSDCKRRWRPADRPVTTLSADGI</sequence>
<gene>
    <name evidence="1" type="primary">g9888</name>
    <name evidence="1" type="ORF">VP750_LOCUS8904</name>
</gene>
<proteinExistence type="predicted"/>
<evidence type="ECO:0000313" key="1">
    <source>
        <dbReference type="EMBL" id="CAL5226998.1"/>
    </source>
</evidence>
<evidence type="ECO:0000313" key="2">
    <source>
        <dbReference type="Proteomes" id="UP001497392"/>
    </source>
</evidence>
<protein>
    <submittedName>
        <fullName evidence="1">G9888 protein</fullName>
    </submittedName>
</protein>
<comment type="caution">
    <text evidence="1">The sequence shown here is derived from an EMBL/GenBank/DDBJ whole genome shotgun (WGS) entry which is preliminary data.</text>
</comment>
<keyword evidence="2" id="KW-1185">Reference proteome</keyword>
<organism evidence="1 2">
    <name type="scientific">Coccomyxa viridis</name>
    <dbReference type="NCBI Taxonomy" id="1274662"/>
    <lineage>
        <taxon>Eukaryota</taxon>
        <taxon>Viridiplantae</taxon>
        <taxon>Chlorophyta</taxon>
        <taxon>core chlorophytes</taxon>
        <taxon>Trebouxiophyceae</taxon>
        <taxon>Trebouxiophyceae incertae sedis</taxon>
        <taxon>Coccomyxaceae</taxon>
        <taxon>Coccomyxa</taxon>
    </lineage>
</organism>
<dbReference type="Proteomes" id="UP001497392">
    <property type="component" value="Unassembled WGS sequence"/>
</dbReference>
<reference evidence="1 2" key="1">
    <citation type="submission" date="2024-06" db="EMBL/GenBank/DDBJ databases">
        <authorList>
            <person name="Kraege A."/>
            <person name="Thomma B."/>
        </authorList>
    </citation>
    <scope>NUCLEOTIDE SEQUENCE [LARGE SCALE GENOMIC DNA]</scope>
</reference>
<name>A0ABP1G8M4_9CHLO</name>
<dbReference type="EMBL" id="CAXHTA020000016">
    <property type="protein sequence ID" value="CAL5226998.1"/>
    <property type="molecule type" value="Genomic_DNA"/>
</dbReference>
<accession>A0ABP1G8M4</accession>